<feature type="compositionally biased region" description="Low complexity" evidence="12">
    <location>
        <begin position="898"/>
        <end position="922"/>
    </location>
</feature>
<dbReference type="InterPro" id="IPR036890">
    <property type="entry name" value="HATPase_C_sf"/>
</dbReference>
<feature type="compositionally biased region" description="Low complexity" evidence="12">
    <location>
        <begin position="741"/>
        <end position="755"/>
    </location>
</feature>
<dbReference type="EC" id="2.7.13.3" evidence="3"/>
<dbReference type="GO" id="GO:0004673">
    <property type="term" value="F:protein histidine kinase activity"/>
    <property type="evidence" value="ECO:0007669"/>
    <property type="project" value="UniProtKB-EC"/>
</dbReference>
<comment type="subcellular location">
    <subcellularLocation>
        <location evidence="2">Membrane</location>
    </subcellularLocation>
</comment>
<feature type="compositionally biased region" description="Basic and acidic residues" evidence="12">
    <location>
        <begin position="1013"/>
        <end position="1027"/>
    </location>
</feature>
<feature type="compositionally biased region" description="Basic and acidic residues" evidence="12">
    <location>
        <begin position="823"/>
        <end position="832"/>
    </location>
</feature>
<name>A0A0D8BJ07_9ACTN</name>
<feature type="transmembrane region" description="Helical" evidence="13">
    <location>
        <begin position="368"/>
        <end position="390"/>
    </location>
</feature>
<evidence type="ECO:0000256" key="6">
    <source>
        <dbReference type="ARBA" id="ARBA00022692"/>
    </source>
</evidence>
<feature type="domain" description="Histidine kinase/HSP90-like ATPase" evidence="15">
    <location>
        <begin position="573"/>
        <end position="685"/>
    </location>
</feature>
<protein>
    <recommendedName>
        <fullName evidence="3">histidine kinase</fullName>
        <ecNumber evidence="3">2.7.13.3</ecNumber>
    </recommendedName>
</protein>
<evidence type="ECO:0000256" key="1">
    <source>
        <dbReference type="ARBA" id="ARBA00000085"/>
    </source>
</evidence>
<evidence type="ECO:0000256" key="12">
    <source>
        <dbReference type="SAM" id="MobiDB-lite"/>
    </source>
</evidence>
<keyword evidence="9" id="KW-0067">ATP-binding</keyword>
<evidence type="ECO:0000259" key="14">
    <source>
        <dbReference type="SMART" id="SM00304"/>
    </source>
</evidence>
<keyword evidence="5" id="KW-0808">Transferase</keyword>
<feature type="compositionally biased region" description="Low complexity" evidence="12">
    <location>
        <begin position="1115"/>
        <end position="1144"/>
    </location>
</feature>
<keyword evidence="13" id="KW-0472">Membrane</keyword>
<evidence type="ECO:0000256" key="3">
    <source>
        <dbReference type="ARBA" id="ARBA00012438"/>
    </source>
</evidence>
<dbReference type="Proteomes" id="UP000032545">
    <property type="component" value="Unassembled WGS sequence"/>
</dbReference>
<dbReference type="SUPFAM" id="SSF55874">
    <property type="entry name" value="ATPase domain of HSP90 chaperone/DNA topoisomerase II/histidine kinase"/>
    <property type="match status" value="1"/>
</dbReference>
<dbReference type="PATRIC" id="fig|1502723.3.peg.6097"/>
<dbReference type="InterPro" id="IPR003660">
    <property type="entry name" value="HAMP_dom"/>
</dbReference>
<feature type="compositionally biased region" description="Low complexity" evidence="12">
    <location>
        <begin position="1057"/>
        <end position="1070"/>
    </location>
</feature>
<dbReference type="RefSeq" id="WP_044884234.1">
    <property type="nucleotide sequence ID" value="NZ_JYFN01000008.1"/>
</dbReference>
<evidence type="ECO:0000256" key="2">
    <source>
        <dbReference type="ARBA" id="ARBA00004370"/>
    </source>
</evidence>
<dbReference type="GO" id="GO:0016020">
    <property type="term" value="C:membrane"/>
    <property type="evidence" value="ECO:0007669"/>
    <property type="project" value="UniProtKB-SubCell"/>
</dbReference>
<keyword evidence="17" id="KW-1185">Reference proteome</keyword>
<keyword evidence="4" id="KW-0597">Phosphoprotein</keyword>
<evidence type="ECO:0000256" key="9">
    <source>
        <dbReference type="ARBA" id="ARBA00022840"/>
    </source>
</evidence>
<evidence type="ECO:0000256" key="11">
    <source>
        <dbReference type="ARBA" id="ARBA00023012"/>
    </source>
</evidence>
<dbReference type="Gene3D" id="3.30.565.10">
    <property type="entry name" value="Histidine kinase-like ATPase, C-terminal domain"/>
    <property type="match status" value="1"/>
</dbReference>
<reference evidence="17" key="1">
    <citation type="submission" date="2015-02" db="EMBL/GenBank/DDBJ databases">
        <title>Draft Genome of Frankia sp. CpI1-S.</title>
        <authorList>
            <person name="Oshone R.T."/>
            <person name="Ngom M."/>
            <person name="Ghodhbane-Gtari F."/>
            <person name="Gtari M."/>
            <person name="Morris K."/>
            <person name="Thomas K."/>
            <person name="Sen A."/>
            <person name="Tisa L.S."/>
        </authorList>
    </citation>
    <scope>NUCLEOTIDE SEQUENCE [LARGE SCALE GENOMIC DNA]</scope>
    <source>
        <strain evidence="17">CpI1-S</strain>
    </source>
</reference>
<dbReference type="Pfam" id="PF08376">
    <property type="entry name" value="NIT"/>
    <property type="match status" value="1"/>
</dbReference>
<dbReference type="Gene3D" id="6.10.340.10">
    <property type="match status" value="1"/>
</dbReference>
<comment type="catalytic activity">
    <reaction evidence="1">
        <text>ATP + protein L-histidine = ADP + protein N-phospho-L-histidine.</text>
        <dbReference type="EC" id="2.7.13.3"/>
    </reaction>
</comment>
<feature type="compositionally biased region" description="Basic and acidic residues" evidence="12">
    <location>
        <begin position="720"/>
        <end position="729"/>
    </location>
</feature>
<evidence type="ECO:0000256" key="8">
    <source>
        <dbReference type="ARBA" id="ARBA00022777"/>
    </source>
</evidence>
<evidence type="ECO:0000256" key="10">
    <source>
        <dbReference type="ARBA" id="ARBA00022989"/>
    </source>
</evidence>
<feature type="region of interest" description="Disordered" evidence="12">
    <location>
        <begin position="1"/>
        <end position="49"/>
    </location>
</feature>
<feature type="compositionally biased region" description="Low complexity" evidence="12">
    <location>
        <begin position="833"/>
        <end position="844"/>
    </location>
</feature>
<dbReference type="EMBL" id="JYFN01000008">
    <property type="protein sequence ID" value="KJE24131.1"/>
    <property type="molecule type" value="Genomic_DNA"/>
</dbReference>
<keyword evidence="11" id="KW-0902">Two-component regulatory system</keyword>
<feature type="compositionally biased region" description="Basic and acidic residues" evidence="12">
    <location>
        <begin position="981"/>
        <end position="997"/>
    </location>
</feature>
<feature type="compositionally biased region" description="Low complexity" evidence="12">
    <location>
        <begin position="1210"/>
        <end position="1234"/>
    </location>
</feature>
<feature type="compositionally biased region" description="Pro residues" evidence="12">
    <location>
        <begin position="1042"/>
        <end position="1056"/>
    </location>
</feature>
<dbReference type="PANTHER" id="PTHR44936">
    <property type="entry name" value="SENSOR PROTEIN CREC"/>
    <property type="match status" value="1"/>
</dbReference>
<feature type="domain" description="HAMP" evidence="14">
    <location>
        <begin position="391"/>
        <end position="461"/>
    </location>
</feature>
<dbReference type="SMART" id="SM00304">
    <property type="entry name" value="HAMP"/>
    <property type="match status" value="1"/>
</dbReference>
<dbReference type="SMART" id="SM00387">
    <property type="entry name" value="HATPase_c"/>
    <property type="match status" value="1"/>
</dbReference>
<evidence type="ECO:0000256" key="5">
    <source>
        <dbReference type="ARBA" id="ARBA00022679"/>
    </source>
</evidence>
<evidence type="ECO:0000313" key="16">
    <source>
        <dbReference type="EMBL" id="KJE24131.1"/>
    </source>
</evidence>
<dbReference type="GO" id="GO:0005524">
    <property type="term" value="F:ATP binding"/>
    <property type="evidence" value="ECO:0007669"/>
    <property type="project" value="UniProtKB-KW"/>
</dbReference>
<feature type="compositionally biased region" description="Basic and acidic residues" evidence="12">
    <location>
        <begin position="1312"/>
        <end position="1332"/>
    </location>
</feature>
<keyword evidence="8 16" id="KW-0418">Kinase</keyword>
<dbReference type="GO" id="GO:0000160">
    <property type="term" value="P:phosphorelay signal transduction system"/>
    <property type="evidence" value="ECO:0007669"/>
    <property type="project" value="UniProtKB-KW"/>
</dbReference>
<feature type="compositionally biased region" description="Basic and acidic residues" evidence="12">
    <location>
        <begin position="929"/>
        <end position="942"/>
    </location>
</feature>
<dbReference type="Pfam" id="PF02518">
    <property type="entry name" value="HATPase_c"/>
    <property type="match status" value="1"/>
</dbReference>
<feature type="compositionally biased region" description="Low complexity" evidence="12">
    <location>
        <begin position="1157"/>
        <end position="1191"/>
    </location>
</feature>
<evidence type="ECO:0000256" key="4">
    <source>
        <dbReference type="ARBA" id="ARBA00022553"/>
    </source>
</evidence>
<keyword evidence="10 13" id="KW-1133">Transmembrane helix</keyword>
<comment type="caution">
    <text evidence="16">The sequence shown here is derived from an EMBL/GenBank/DDBJ whole genome shotgun (WGS) entry which is preliminary data.</text>
</comment>
<feature type="region of interest" description="Disordered" evidence="12">
    <location>
        <begin position="689"/>
        <end position="1332"/>
    </location>
</feature>
<feature type="compositionally biased region" description="Pro residues" evidence="12">
    <location>
        <begin position="1192"/>
        <end position="1209"/>
    </location>
</feature>
<keyword evidence="7" id="KW-0547">Nucleotide-binding</keyword>
<evidence type="ECO:0000313" key="17">
    <source>
        <dbReference type="Proteomes" id="UP000032545"/>
    </source>
</evidence>
<organism evidence="16 17">
    <name type="scientific">Frankia torreyi</name>
    <dbReference type="NCBI Taxonomy" id="1856"/>
    <lineage>
        <taxon>Bacteria</taxon>
        <taxon>Bacillati</taxon>
        <taxon>Actinomycetota</taxon>
        <taxon>Actinomycetes</taxon>
        <taxon>Frankiales</taxon>
        <taxon>Frankiaceae</taxon>
        <taxon>Frankia</taxon>
    </lineage>
</organism>
<evidence type="ECO:0000259" key="15">
    <source>
        <dbReference type="SMART" id="SM00387"/>
    </source>
</evidence>
<feature type="transmembrane region" description="Helical" evidence="13">
    <location>
        <begin position="63"/>
        <end position="86"/>
    </location>
</feature>
<keyword evidence="6 13" id="KW-0812">Transmembrane</keyword>
<dbReference type="PANTHER" id="PTHR44936:SF9">
    <property type="entry name" value="SENSOR PROTEIN CREC"/>
    <property type="match status" value="1"/>
</dbReference>
<gene>
    <name evidence="16" type="ORF">FF36_01534</name>
</gene>
<sequence length="1332" mass="140518">MASSTGIAADPEPTSAPGLPVDTEDGGQRDDRPAAPPDPAGSGLARLRRAATNPTNWRVRTKLIAILAVPVVAILVYSSIEASAVLTSTRDVNRISDLTEISRSASTLAHALQTERTYSTGFVASGPVGSRDAAAVPPSQAAVNDAYQAYKAVANGRRGSFGSEVRRALDDVQTRMDSLPAKRQTIQRVVDPKAVQTTFQPIIDSLVNLVQLIPQGNDDQQLDDGVNTAYFLMSGTELLAQQQALVYSLLPRGSNQLFTEGDYREFLSAETQRARERDDLENVAGPAQHAIYNPTIDTENNGDIRNTQIYVEEVLDAPIGQPLTVIESEKWNRATQETIDTSTAATDKLLALVDDRVDTLRGNIQHRALLSGLLIVLILAAALLSALVVARSLVRPLLALRTAALDIADRRLPEAVRRLRDSTDQDIDDSIEPVGINTDEEVGEVARAFDEVHREAIRLASEQASLRNNVNAMFVNLSRRSQGLVERQLRLIDDLENREQDPDQLSNLFKLDHLATRMRRNNESLLVLAGTDTARRWTHPVPLNEVVLAAISEVEQYTRVKQTSAAPVSIAGNGVSDVVHLVAELLENATSYSPPVTEVLVTSHSLGPGAGAMIEIEDQGIGMPAKELERVNERLANPPVVDVSVSRTMGLFAVGRLAGRHGIRVQLRESASGGITAVVRLPAKLVTGDSAAGTAPGRPPALNRPSTAPAIGGPGPGGRPAERAERPSAERPSNGVAPDRANGAATPAGTGASNGMSNGHRPESEPATRENVFDDSSGPRRFPNTGPFPLTGPLAAQLGSDRTGPMPTTDRRNFGLEEFSPGLDDRNDRNDETGGTAPTPSTAPREVDGGTPRRAAQFPGTAPQDRAPDGPDDDRDPRDFDSQEIDLGVRPGHDTGPRGRAATPPGGAATGGAAPRGASPGGVTPDTEAIDRRGPAARRDQPAPDITSPVSFGDNRWPTRPRPADTEPATGEQPEAAPKLPVRERPNLRDRADHDAPRQPVEPVITRPGDVFARAEDRPEPQARPRPEPATGSQAPTGLRPPIRPQTPAGPQPRTGPQPQAGPQTPTAPGRVAEPAPAEITGEQATAESETDDVETSPIFDSVSAWFQRRTPADAASAQRKTPAAAAAAARAAGEPPAAVPARPVGRPGIGGAFGQRGPARPAAEPGTGARPAPAAEPAAPAPVPAFAAPHQSPPPGGPLRPGSGPQPQPAAAQSHQPPAQHQSVPQHQSAQPPDRGGWSSPGDAGWQAAESLRQPSTGGVTRSGLPVRVPMTHLVPGSAEPAPSRGPAETSTRSPEAVGGRLASFYQGVRQGRDVGVDTTRNPRRDPQEER</sequence>
<evidence type="ECO:0000256" key="7">
    <source>
        <dbReference type="ARBA" id="ARBA00022741"/>
    </source>
</evidence>
<evidence type="ECO:0000256" key="13">
    <source>
        <dbReference type="SAM" id="Phobius"/>
    </source>
</evidence>
<proteinExistence type="predicted"/>
<dbReference type="InterPro" id="IPR013587">
    <property type="entry name" value="Nitrate/nitrite_sensing"/>
</dbReference>
<reference evidence="16 17" key="2">
    <citation type="journal article" date="2016" name="Genome Announc.">
        <title>Permanent Draft Genome Sequences for Two Variants of Frankia sp. Strain CpI1, the First Frankia Strain Isolated from Root Nodules of Comptonia peregrina.</title>
        <authorList>
            <person name="Oshone R."/>
            <person name="Hurst S.G.IV."/>
            <person name="Abebe-Akele F."/>
            <person name="Simpson S."/>
            <person name="Morris K."/>
            <person name="Thomas W.K."/>
            <person name="Tisa L.S."/>
        </authorList>
    </citation>
    <scope>NUCLEOTIDE SEQUENCE [LARGE SCALE GENOMIC DNA]</scope>
    <source>
        <strain evidence="17">CpI1-S</strain>
    </source>
</reference>
<dbReference type="InterPro" id="IPR050980">
    <property type="entry name" value="2C_sensor_his_kinase"/>
</dbReference>
<feature type="compositionally biased region" description="Basic and acidic residues" evidence="12">
    <location>
        <begin position="760"/>
        <end position="772"/>
    </location>
</feature>
<dbReference type="InterPro" id="IPR003594">
    <property type="entry name" value="HATPase_dom"/>
</dbReference>
<dbReference type="OrthoDB" id="3845898at2"/>
<accession>A0A0D8BJ07</accession>